<feature type="chain" id="PRO_5002891731" evidence="2">
    <location>
        <begin position="27"/>
        <end position="158"/>
    </location>
</feature>
<gene>
    <name evidence="3" type="ORF">RCOM_0770580</name>
</gene>
<organism evidence="3 4">
    <name type="scientific">Ricinus communis</name>
    <name type="common">Castor bean</name>
    <dbReference type="NCBI Taxonomy" id="3988"/>
    <lineage>
        <taxon>Eukaryota</taxon>
        <taxon>Viridiplantae</taxon>
        <taxon>Streptophyta</taxon>
        <taxon>Embryophyta</taxon>
        <taxon>Tracheophyta</taxon>
        <taxon>Spermatophyta</taxon>
        <taxon>Magnoliopsida</taxon>
        <taxon>eudicotyledons</taxon>
        <taxon>Gunneridae</taxon>
        <taxon>Pentapetalae</taxon>
        <taxon>rosids</taxon>
        <taxon>fabids</taxon>
        <taxon>Malpighiales</taxon>
        <taxon>Euphorbiaceae</taxon>
        <taxon>Acalyphoideae</taxon>
        <taxon>Acalypheae</taxon>
        <taxon>Ricinus</taxon>
    </lineage>
</organism>
<evidence type="ECO:0000313" key="3">
    <source>
        <dbReference type="EMBL" id="EEF32489.1"/>
    </source>
</evidence>
<evidence type="ECO:0000256" key="1">
    <source>
        <dbReference type="SAM" id="MobiDB-lite"/>
    </source>
</evidence>
<keyword evidence="4" id="KW-1185">Reference proteome</keyword>
<name>B9SV67_RICCO</name>
<protein>
    <submittedName>
        <fullName evidence="3">Protein binding protein, putative</fullName>
    </submittedName>
</protein>
<reference evidence="4" key="1">
    <citation type="journal article" date="2010" name="Nat. Biotechnol.">
        <title>Draft genome sequence of the oilseed species Ricinus communis.</title>
        <authorList>
            <person name="Chan A.P."/>
            <person name="Crabtree J."/>
            <person name="Zhao Q."/>
            <person name="Lorenzi H."/>
            <person name="Orvis J."/>
            <person name="Puiu D."/>
            <person name="Melake-Berhan A."/>
            <person name="Jones K.M."/>
            <person name="Redman J."/>
            <person name="Chen G."/>
            <person name="Cahoon E.B."/>
            <person name="Gedil M."/>
            <person name="Stanke M."/>
            <person name="Haas B.J."/>
            <person name="Wortman J.R."/>
            <person name="Fraser-Liggett C.M."/>
            <person name="Ravel J."/>
            <person name="Rabinowicz P.D."/>
        </authorList>
    </citation>
    <scope>NUCLEOTIDE SEQUENCE [LARGE SCALE GENOMIC DNA]</scope>
    <source>
        <strain evidence="4">cv. Hale</strain>
    </source>
</reference>
<feature type="signal peptide" evidence="2">
    <location>
        <begin position="1"/>
        <end position="26"/>
    </location>
</feature>
<feature type="region of interest" description="Disordered" evidence="1">
    <location>
        <begin position="77"/>
        <end position="100"/>
    </location>
</feature>
<accession>B9SV67</accession>
<proteinExistence type="predicted"/>
<evidence type="ECO:0000256" key="2">
    <source>
        <dbReference type="SAM" id="SignalP"/>
    </source>
</evidence>
<dbReference type="Proteomes" id="UP000008311">
    <property type="component" value="Unassembled WGS sequence"/>
</dbReference>
<feature type="compositionally biased region" description="Pro residues" evidence="1">
    <location>
        <begin position="81"/>
        <end position="100"/>
    </location>
</feature>
<sequence>MAPKITHLLSTLALFFLCSYTNSCLASRALLPDMENPSAAIQFGVDPPSLLKPTFPAPGTTQTPPFSSLLPTLPSLQLPLMTPPPPSPSSPFPASPSPPANPVLAHFPPMTFPFPRLLPLPKFPPFPFIPTMPSAPSLPTVPSGFVSSPNEGGEEGSP</sequence>
<dbReference type="AlphaFoldDB" id="B9SV67"/>
<dbReference type="EMBL" id="EQ974162">
    <property type="protein sequence ID" value="EEF32489.1"/>
    <property type="molecule type" value="Genomic_DNA"/>
</dbReference>
<dbReference type="InParanoid" id="B9SV67"/>
<keyword evidence="2" id="KW-0732">Signal</keyword>
<evidence type="ECO:0000313" key="4">
    <source>
        <dbReference type="Proteomes" id="UP000008311"/>
    </source>
</evidence>